<dbReference type="AlphaFoldDB" id="A0A8H5JF24"/>
<evidence type="ECO:0000256" key="1">
    <source>
        <dbReference type="SAM" id="MobiDB-lite"/>
    </source>
</evidence>
<feature type="region of interest" description="Disordered" evidence="1">
    <location>
        <begin position="1"/>
        <end position="64"/>
    </location>
</feature>
<sequence length="196" mass="21710">MCQCPNSKGEANDWTPCTCPDPSPPDETSSTHASPNSVSYDDHEPTVSSPAAFEHHQSAGDPGQEVSFCYGACPNYYEGCHPETDNASPNLLIDIEPQDTQQVDHTPPPTSGRSSKTASPLRTEDQGKRSAAEKLKDLSLADRFLVQGRLNDMKWKTIHKEHNEIWAVKSEGALRRRMSRIKDENPAIKVLLEQKI</sequence>
<evidence type="ECO:0000313" key="2">
    <source>
        <dbReference type="EMBL" id="KAF5553682.1"/>
    </source>
</evidence>
<feature type="region of interest" description="Disordered" evidence="1">
    <location>
        <begin position="87"/>
        <end position="134"/>
    </location>
</feature>
<reference evidence="2 3" key="1">
    <citation type="submission" date="2020-05" db="EMBL/GenBank/DDBJ databases">
        <title>Identification and distribution of gene clusters putatively required for synthesis of sphingolipid metabolism inhibitors in phylogenetically diverse species of the filamentous fungus Fusarium.</title>
        <authorList>
            <person name="Kim H.-S."/>
            <person name="Busman M."/>
            <person name="Brown D.W."/>
            <person name="Divon H."/>
            <person name="Uhlig S."/>
            <person name="Proctor R.H."/>
        </authorList>
    </citation>
    <scope>NUCLEOTIDE SEQUENCE [LARGE SCALE GENOMIC DNA]</scope>
    <source>
        <strain evidence="2 3">NRRL 53147</strain>
    </source>
</reference>
<keyword evidence="3" id="KW-1185">Reference proteome</keyword>
<dbReference type="EMBL" id="JAAOAM010000051">
    <property type="protein sequence ID" value="KAF5553682.1"/>
    <property type="molecule type" value="Genomic_DNA"/>
</dbReference>
<accession>A0A8H5JF24</accession>
<dbReference type="Proteomes" id="UP000522262">
    <property type="component" value="Unassembled WGS sequence"/>
</dbReference>
<evidence type="ECO:0000313" key="3">
    <source>
        <dbReference type="Proteomes" id="UP000522262"/>
    </source>
</evidence>
<gene>
    <name evidence="2" type="ORF">FMEXI_2331</name>
</gene>
<protein>
    <submittedName>
        <fullName evidence="2">Uncharacterized protein</fullName>
    </submittedName>
</protein>
<proteinExistence type="predicted"/>
<organism evidence="2 3">
    <name type="scientific">Fusarium mexicanum</name>
    <dbReference type="NCBI Taxonomy" id="751941"/>
    <lineage>
        <taxon>Eukaryota</taxon>
        <taxon>Fungi</taxon>
        <taxon>Dikarya</taxon>
        <taxon>Ascomycota</taxon>
        <taxon>Pezizomycotina</taxon>
        <taxon>Sordariomycetes</taxon>
        <taxon>Hypocreomycetidae</taxon>
        <taxon>Hypocreales</taxon>
        <taxon>Nectriaceae</taxon>
        <taxon>Fusarium</taxon>
        <taxon>Fusarium fujikuroi species complex</taxon>
    </lineage>
</organism>
<feature type="compositionally biased region" description="Polar residues" evidence="1">
    <location>
        <begin position="111"/>
        <end position="120"/>
    </location>
</feature>
<name>A0A8H5JF24_9HYPO</name>
<feature type="compositionally biased region" description="Basic and acidic residues" evidence="1">
    <location>
        <begin position="122"/>
        <end position="134"/>
    </location>
</feature>
<comment type="caution">
    <text evidence="2">The sequence shown here is derived from an EMBL/GenBank/DDBJ whole genome shotgun (WGS) entry which is preliminary data.</text>
</comment>